<organism evidence="2 3">
    <name type="scientific">SAR86 cluster bacterium</name>
    <dbReference type="NCBI Taxonomy" id="2030880"/>
    <lineage>
        <taxon>Bacteria</taxon>
        <taxon>Pseudomonadati</taxon>
        <taxon>Pseudomonadota</taxon>
        <taxon>Gammaproteobacteria</taxon>
        <taxon>SAR86 cluster</taxon>
    </lineage>
</organism>
<dbReference type="Pfam" id="PF02190">
    <property type="entry name" value="LON_substr_bdg"/>
    <property type="match status" value="1"/>
</dbReference>
<dbReference type="Gene3D" id="2.30.130.40">
    <property type="entry name" value="LON domain-like"/>
    <property type="match status" value="1"/>
</dbReference>
<dbReference type="SMART" id="SM00464">
    <property type="entry name" value="LON"/>
    <property type="match status" value="1"/>
</dbReference>
<evidence type="ECO:0000313" key="3">
    <source>
        <dbReference type="Proteomes" id="UP000754644"/>
    </source>
</evidence>
<evidence type="ECO:0000313" key="2">
    <source>
        <dbReference type="EMBL" id="NQV65319.1"/>
    </source>
</evidence>
<dbReference type="InterPro" id="IPR015947">
    <property type="entry name" value="PUA-like_sf"/>
</dbReference>
<dbReference type="AlphaFoldDB" id="A0A972VXU1"/>
<dbReference type="EMBL" id="JABMOJ010000302">
    <property type="protein sequence ID" value="NQV65319.1"/>
    <property type="molecule type" value="Genomic_DNA"/>
</dbReference>
<feature type="domain" description="Lon N-terminal" evidence="1">
    <location>
        <begin position="7"/>
        <end position="219"/>
    </location>
</feature>
<sequence length="219" mass="25068">MSQPLEVALFPIPSLVAFPGTVVPLHVFEPRYRQMINDCVRDQRMIGVCHTRKVIRAAKANQTQAEAMNSNQATYQPQAVFSAGYCEIIETTADGRIMAEVRIEQRLRIIKEIQSIPYRIVSSQPLHDDVPDPSEAMSIEGRNRDLQLLINSKLLVMVGATNPEFENLINGSEWQALQPDEFSFQLFETLRFDPDMMQAILEARSTQERLNIIWDYLCR</sequence>
<dbReference type="InterPro" id="IPR046336">
    <property type="entry name" value="Lon_prtase_N_sf"/>
</dbReference>
<accession>A0A972VXU1</accession>
<dbReference type="SUPFAM" id="SSF88697">
    <property type="entry name" value="PUA domain-like"/>
    <property type="match status" value="1"/>
</dbReference>
<proteinExistence type="predicted"/>
<dbReference type="PANTHER" id="PTHR46732:SF8">
    <property type="entry name" value="ATP-DEPENDENT PROTEASE LA (LON) DOMAIN PROTEIN"/>
    <property type="match status" value="1"/>
</dbReference>
<name>A0A972VXU1_9GAMM</name>
<dbReference type="Proteomes" id="UP000754644">
    <property type="component" value="Unassembled WGS sequence"/>
</dbReference>
<gene>
    <name evidence="2" type="ORF">HQ497_08130</name>
</gene>
<protein>
    <submittedName>
        <fullName evidence="2">LON peptidase substrate-binding domain-containing protein</fullName>
    </submittedName>
</protein>
<comment type="caution">
    <text evidence="2">The sequence shown here is derived from an EMBL/GenBank/DDBJ whole genome shotgun (WGS) entry which is preliminary data.</text>
</comment>
<dbReference type="PANTHER" id="PTHR46732">
    <property type="entry name" value="ATP-DEPENDENT PROTEASE LA (LON) DOMAIN PROTEIN"/>
    <property type="match status" value="1"/>
</dbReference>
<reference evidence="2" key="1">
    <citation type="submission" date="2020-05" db="EMBL/GenBank/DDBJ databases">
        <title>Sulfur intermediates as new biogeochemical hubs in an aquatic model microbial ecosystem.</title>
        <authorList>
            <person name="Vigneron A."/>
        </authorList>
    </citation>
    <scope>NUCLEOTIDE SEQUENCE</scope>
    <source>
        <strain evidence="2">Bin.250</strain>
    </source>
</reference>
<evidence type="ECO:0000259" key="1">
    <source>
        <dbReference type="PROSITE" id="PS51787"/>
    </source>
</evidence>
<dbReference type="InterPro" id="IPR003111">
    <property type="entry name" value="Lon_prtase_N"/>
</dbReference>
<dbReference type="PROSITE" id="PS51787">
    <property type="entry name" value="LON_N"/>
    <property type="match status" value="1"/>
</dbReference>